<dbReference type="GO" id="GO:0005634">
    <property type="term" value="C:nucleus"/>
    <property type="evidence" value="ECO:0007669"/>
    <property type="project" value="UniProtKB-SubCell"/>
</dbReference>
<evidence type="ECO:0000313" key="9">
    <source>
        <dbReference type="EMBL" id="KAG7661196.1"/>
    </source>
</evidence>
<keyword evidence="6" id="KW-0539">Nucleus</keyword>
<evidence type="ECO:0000313" key="10">
    <source>
        <dbReference type="Proteomes" id="UP000694255"/>
    </source>
</evidence>
<dbReference type="RefSeq" id="XP_049261429.1">
    <property type="nucleotide sequence ID" value="XM_049409339.1"/>
</dbReference>
<evidence type="ECO:0000256" key="3">
    <source>
        <dbReference type="ARBA" id="ARBA00022737"/>
    </source>
</evidence>
<sequence length="873" mass="98912">MDHQESLDQSEIKKKRKRTYGTFICDHPDCNRVFTRADHLSRHKKNHDPSRQLICSWPGCQQVFARNDIREKHYQRHITKVKKLNDKLPLRNINSTVLSSSKSVSTSASISTNTSRPGLDNTQDMLTMPLSATSSTPSITASPISLPLSSSSLTMPTATTTMAHVQPSLSSSISMSNNNSIASSTIMPPSVGSMVPSSSFMAPSLSMPTHLNLKPMSPSMSTPNPTKPLNPSDLIDWLFQDDTMSKGKLATSEFYNFPTDVPVSSLFMNAFVNSPSFPMNNSKNRTSIDHNIREKLINLLPELNANPDFGIPQIERCLELYWSVYHTQYPILHKPSFSNQDAHPLLLLAMIMVGASFTDCTSDPQDPNGTLFMDPQKLAEQIADPLRWLIFSNSECRPPAKTYIIQSLLLLESFEITSTTRYLHERSFLYHGTKIQLLRRSPLLGGDPLKKEVAGPPQAGWKQWIEYESMKRACFMAFYLDTVNATVYGHTLILYAYQIQLSLPCEDYLWEYDNIHQKHLITPTSFQPPKFLDALKKLLHRQPVHTTKFGRSLLLAGLLTIMFQMQQRDLQLSFLEWNSTKQSWNETMSLAMDVWRTEICGQGGCCSTEMAINPTHDPTLGQQQQQILIPSLSPQDTGCKFSLYHIAQIYMRITHYDYIVYAGAPSRMNVAVTENEYATVQKRVNDWARSLNGGIATVHAYLILCEMLLSPENDEIVFGYNMNADPFLHRRNIIISAILVVFAYNFSQDGPEADIFDQLAADGGTYPEREDGHGYLKRIRAELSRSSAGNFHLHSNNNNVDPVTFHNNIKTYAEYLRMIRNKNNMVGLLKLLYNAYCGSKWEIGLEYSNLLRNCIERCLGRNNITCNNMYLRP</sequence>
<dbReference type="PROSITE" id="PS00028">
    <property type="entry name" value="ZINC_FINGER_C2H2_1"/>
    <property type="match status" value="2"/>
</dbReference>
<evidence type="ECO:0000256" key="1">
    <source>
        <dbReference type="ARBA" id="ARBA00004123"/>
    </source>
</evidence>
<dbReference type="PANTHER" id="PTHR40626:SF11">
    <property type="entry name" value="ZINC FINGER PROTEIN YPR022C"/>
    <property type="match status" value="1"/>
</dbReference>
<dbReference type="AlphaFoldDB" id="A0A8J5QH79"/>
<dbReference type="InterPro" id="IPR007219">
    <property type="entry name" value="XnlR_reg_dom"/>
</dbReference>
<evidence type="ECO:0000256" key="5">
    <source>
        <dbReference type="ARBA" id="ARBA00022833"/>
    </source>
</evidence>
<accession>A0A8J5QH79</accession>
<dbReference type="GO" id="GO:0000981">
    <property type="term" value="F:DNA-binding transcription factor activity, RNA polymerase II-specific"/>
    <property type="evidence" value="ECO:0007669"/>
    <property type="project" value="InterPro"/>
</dbReference>
<dbReference type="GO" id="GO:0006351">
    <property type="term" value="P:DNA-templated transcription"/>
    <property type="evidence" value="ECO:0007669"/>
    <property type="project" value="InterPro"/>
</dbReference>
<dbReference type="Proteomes" id="UP000694255">
    <property type="component" value="Unassembled WGS sequence"/>
</dbReference>
<dbReference type="InterPro" id="IPR051059">
    <property type="entry name" value="VerF-like"/>
</dbReference>
<keyword evidence="3" id="KW-0677">Repeat</keyword>
<dbReference type="SMART" id="SM00355">
    <property type="entry name" value="ZnF_C2H2"/>
    <property type="match status" value="2"/>
</dbReference>
<evidence type="ECO:0000256" key="2">
    <source>
        <dbReference type="ARBA" id="ARBA00022723"/>
    </source>
</evidence>
<organism evidence="9 10">
    <name type="scientific">[Candida] subhashii</name>
    <dbReference type="NCBI Taxonomy" id="561895"/>
    <lineage>
        <taxon>Eukaryota</taxon>
        <taxon>Fungi</taxon>
        <taxon>Dikarya</taxon>
        <taxon>Ascomycota</taxon>
        <taxon>Saccharomycotina</taxon>
        <taxon>Pichiomycetes</taxon>
        <taxon>Debaryomycetaceae</taxon>
        <taxon>Spathaspora</taxon>
    </lineage>
</organism>
<dbReference type="InterPro" id="IPR013087">
    <property type="entry name" value="Znf_C2H2_type"/>
</dbReference>
<dbReference type="Pfam" id="PF04082">
    <property type="entry name" value="Fungal_trans"/>
    <property type="match status" value="1"/>
</dbReference>
<protein>
    <recommendedName>
        <fullName evidence="8">C2H2-type domain-containing protein</fullName>
    </recommendedName>
</protein>
<evidence type="ECO:0000256" key="6">
    <source>
        <dbReference type="ARBA" id="ARBA00023242"/>
    </source>
</evidence>
<feature type="domain" description="C2H2-type" evidence="8">
    <location>
        <begin position="23"/>
        <end position="52"/>
    </location>
</feature>
<dbReference type="PANTHER" id="PTHR40626">
    <property type="entry name" value="MIP31509P"/>
    <property type="match status" value="1"/>
</dbReference>
<gene>
    <name evidence="9" type="ORF">J8A68_005290</name>
</gene>
<evidence type="ECO:0000256" key="4">
    <source>
        <dbReference type="ARBA" id="ARBA00022771"/>
    </source>
</evidence>
<dbReference type="EMBL" id="JAGSYN010000243">
    <property type="protein sequence ID" value="KAG7661196.1"/>
    <property type="molecule type" value="Genomic_DNA"/>
</dbReference>
<comment type="caution">
    <text evidence="9">The sequence shown here is derived from an EMBL/GenBank/DDBJ whole genome shotgun (WGS) entry which is preliminary data.</text>
</comment>
<dbReference type="OrthoDB" id="1405595at2759"/>
<dbReference type="GeneID" id="73472090"/>
<dbReference type="PROSITE" id="PS50157">
    <property type="entry name" value="ZINC_FINGER_C2H2_2"/>
    <property type="match status" value="1"/>
</dbReference>
<name>A0A8J5QH79_9ASCO</name>
<evidence type="ECO:0000259" key="8">
    <source>
        <dbReference type="PROSITE" id="PS50157"/>
    </source>
</evidence>
<dbReference type="GO" id="GO:0000785">
    <property type="term" value="C:chromatin"/>
    <property type="evidence" value="ECO:0007669"/>
    <property type="project" value="TreeGrafter"/>
</dbReference>
<keyword evidence="10" id="KW-1185">Reference proteome</keyword>
<keyword evidence="4 7" id="KW-0863">Zinc-finger</keyword>
<dbReference type="CDD" id="cd12148">
    <property type="entry name" value="fungal_TF_MHR"/>
    <property type="match status" value="1"/>
</dbReference>
<evidence type="ECO:0000256" key="7">
    <source>
        <dbReference type="PROSITE-ProRule" id="PRU00042"/>
    </source>
</evidence>
<reference evidence="9 10" key="1">
    <citation type="journal article" date="2021" name="DNA Res.">
        <title>Genome analysis of Candida subhashii reveals its hybrid nature and dual mitochondrial genome conformations.</title>
        <authorList>
            <person name="Mixao V."/>
            <person name="Hegedusova E."/>
            <person name="Saus E."/>
            <person name="Pryszcz L.P."/>
            <person name="Cillingova A."/>
            <person name="Nosek J."/>
            <person name="Gabaldon T."/>
        </authorList>
    </citation>
    <scope>NUCLEOTIDE SEQUENCE [LARGE SCALE GENOMIC DNA]</scope>
    <source>
        <strain evidence="9 10">CBS 10753</strain>
    </source>
</reference>
<dbReference type="GO" id="GO:0000978">
    <property type="term" value="F:RNA polymerase II cis-regulatory region sequence-specific DNA binding"/>
    <property type="evidence" value="ECO:0007669"/>
    <property type="project" value="InterPro"/>
</dbReference>
<keyword evidence="5" id="KW-0862">Zinc</keyword>
<dbReference type="GO" id="GO:0008270">
    <property type="term" value="F:zinc ion binding"/>
    <property type="evidence" value="ECO:0007669"/>
    <property type="project" value="UniProtKB-KW"/>
</dbReference>
<proteinExistence type="predicted"/>
<keyword evidence="2" id="KW-0479">Metal-binding</keyword>
<comment type="subcellular location">
    <subcellularLocation>
        <location evidence="1">Nucleus</location>
    </subcellularLocation>
</comment>